<evidence type="ECO:0000313" key="1">
    <source>
        <dbReference type="EMBL" id="ODM18824.1"/>
    </source>
</evidence>
<organism evidence="1 2">
    <name type="scientific">Aspergillus cristatus</name>
    <name type="common">Chinese Fuzhuan brick tea-fermentation fungus</name>
    <name type="synonym">Eurotium cristatum</name>
    <dbReference type="NCBI Taxonomy" id="573508"/>
    <lineage>
        <taxon>Eukaryota</taxon>
        <taxon>Fungi</taxon>
        <taxon>Dikarya</taxon>
        <taxon>Ascomycota</taxon>
        <taxon>Pezizomycotina</taxon>
        <taxon>Eurotiomycetes</taxon>
        <taxon>Eurotiomycetidae</taxon>
        <taxon>Eurotiales</taxon>
        <taxon>Aspergillaceae</taxon>
        <taxon>Aspergillus</taxon>
        <taxon>Aspergillus subgen. Aspergillus</taxon>
    </lineage>
</organism>
<keyword evidence="2" id="KW-1185">Reference proteome</keyword>
<protein>
    <submittedName>
        <fullName evidence="1">Uncharacterized protein</fullName>
    </submittedName>
</protein>
<dbReference type="PANTHER" id="PTHR10039:SF10">
    <property type="entry name" value="NACHT DOMAIN-CONTAINING PROTEIN"/>
    <property type="match status" value="1"/>
</dbReference>
<proteinExistence type="predicted"/>
<dbReference type="Proteomes" id="UP000094569">
    <property type="component" value="Unassembled WGS sequence"/>
</dbReference>
<dbReference type="EMBL" id="JXNT01000005">
    <property type="protein sequence ID" value="ODM18824.1"/>
    <property type="molecule type" value="Genomic_DNA"/>
</dbReference>
<name>A0A1E3BD07_ASPCR</name>
<accession>A0A1E3BD07</accession>
<gene>
    <name evidence="1" type="ORF">SI65_05441</name>
</gene>
<evidence type="ECO:0000313" key="2">
    <source>
        <dbReference type="Proteomes" id="UP000094569"/>
    </source>
</evidence>
<reference evidence="1 2" key="1">
    <citation type="journal article" date="2016" name="BMC Genomics">
        <title>Comparative genomic and transcriptomic analyses of the Fuzhuan brick tea-fermentation fungus Aspergillus cristatus.</title>
        <authorList>
            <person name="Ge Y."/>
            <person name="Wang Y."/>
            <person name="Liu Y."/>
            <person name="Tan Y."/>
            <person name="Ren X."/>
            <person name="Zhang X."/>
            <person name="Hyde K.D."/>
            <person name="Liu Y."/>
            <person name="Liu Z."/>
        </authorList>
    </citation>
    <scope>NUCLEOTIDE SEQUENCE [LARGE SCALE GENOMIC DNA]</scope>
    <source>
        <strain evidence="1 2">GZAAS20.1005</strain>
    </source>
</reference>
<dbReference type="OrthoDB" id="62952at2759"/>
<sequence>MFVEEIPLPRQLHKLYVTLFPRCISNDSENKELASTALKVLAITRRPLSILELAWAVALGTAKHVTTIDALAKLVDHRRVMDLIHPFIAWVDFSDLKKRQVLLTHQSVKEFIIKERTSKLCLQSPALAETDQRLESLEAFILDICVRYLLLGDSAVGICSPRSKWASKHIFDTGTPAVKTFCI</sequence>
<dbReference type="PANTHER" id="PTHR10039">
    <property type="entry name" value="AMELOGENIN"/>
    <property type="match status" value="1"/>
</dbReference>
<comment type="caution">
    <text evidence="1">The sequence shown here is derived from an EMBL/GenBank/DDBJ whole genome shotgun (WGS) entry which is preliminary data.</text>
</comment>
<dbReference type="VEuPathDB" id="FungiDB:SI65_05441"/>
<dbReference type="AlphaFoldDB" id="A0A1E3BD07"/>